<dbReference type="EMBL" id="WUYX01000033">
    <property type="protein sequence ID" value="MXV62665.1"/>
    <property type="molecule type" value="Genomic_DNA"/>
</dbReference>
<keyword evidence="1" id="KW-0472">Membrane</keyword>
<feature type="transmembrane region" description="Helical" evidence="1">
    <location>
        <begin position="52"/>
        <end position="76"/>
    </location>
</feature>
<name>A0A6B0VN95_9EURY</name>
<evidence type="ECO:0000313" key="3">
    <source>
        <dbReference type="Proteomes" id="UP000434101"/>
    </source>
</evidence>
<gene>
    <name evidence="2" type="ORF">GS429_11430</name>
</gene>
<keyword evidence="3" id="KW-1185">Reference proteome</keyword>
<accession>A0A6B0VN95</accession>
<feature type="transmembrane region" description="Helical" evidence="1">
    <location>
        <begin position="21"/>
        <end position="40"/>
    </location>
</feature>
<comment type="caution">
    <text evidence="2">The sequence shown here is derived from an EMBL/GenBank/DDBJ whole genome shotgun (WGS) entry which is preliminary data.</text>
</comment>
<proteinExistence type="predicted"/>
<sequence>MAVESVLENKLDPPGTVRLRVAFLLLWGIDVIAATLFFLVPYATELNPVTVFFYGLFGLPGVALAATGYALIVVAIGHVLPEPLDSRFVAVVVLMYVLFAANNIPLLLYAESLPELLATHGYL</sequence>
<dbReference type="RefSeq" id="WP_328821359.1">
    <property type="nucleotide sequence ID" value="NZ_WUYX01000033.1"/>
</dbReference>
<protein>
    <recommendedName>
        <fullName evidence="4">DUF5658 domain-containing protein</fullName>
    </recommendedName>
</protein>
<evidence type="ECO:0000256" key="1">
    <source>
        <dbReference type="SAM" id="Phobius"/>
    </source>
</evidence>
<dbReference type="Proteomes" id="UP000434101">
    <property type="component" value="Unassembled WGS sequence"/>
</dbReference>
<keyword evidence="1" id="KW-1133">Transmembrane helix</keyword>
<reference evidence="2 3" key="1">
    <citation type="submission" date="2020-01" db="EMBL/GenBank/DDBJ databases">
        <title>Natronorubrum sp. JWXQ-INN 674 isolated from Inner Mongolia Autonomous Region of China.</title>
        <authorList>
            <person name="Xue Q."/>
        </authorList>
    </citation>
    <scope>NUCLEOTIDE SEQUENCE [LARGE SCALE GENOMIC DNA]</scope>
    <source>
        <strain evidence="2 3">JWXQ-INN-674</strain>
    </source>
</reference>
<organism evidence="2 3">
    <name type="scientific">Natronorubrum halalkaliphilum</name>
    <dbReference type="NCBI Taxonomy" id="2691917"/>
    <lineage>
        <taxon>Archaea</taxon>
        <taxon>Methanobacteriati</taxon>
        <taxon>Methanobacteriota</taxon>
        <taxon>Stenosarchaea group</taxon>
        <taxon>Halobacteria</taxon>
        <taxon>Halobacteriales</taxon>
        <taxon>Natrialbaceae</taxon>
        <taxon>Natronorubrum</taxon>
    </lineage>
</organism>
<evidence type="ECO:0000313" key="2">
    <source>
        <dbReference type="EMBL" id="MXV62665.1"/>
    </source>
</evidence>
<evidence type="ECO:0008006" key="4">
    <source>
        <dbReference type="Google" id="ProtNLM"/>
    </source>
</evidence>
<dbReference type="AlphaFoldDB" id="A0A6B0VN95"/>
<feature type="transmembrane region" description="Helical" evidence="1">
    <location>
        <begin position="88"/>
        <end position="110"/>
    </location>
</feature>
<keyword evidence="1" id="KW-0812">Transmembrane</keyword>